<sequence>MWFEEYDIPIAGDGIYRLGIAYSGAAFAEEGDASEFNIVLARNAASGGVFTALDMGNVFWGSAFADSFTGLGWRDQLAGLDGNDLLTGGAGDDSLDGGSGDDRLTGGAGIDVLFGGTGVDRMAGGAGNDTYYVDDAADRTVEFAGEGIDRVYSSIDMTMRADIEELRLTGTADLFGTGNPLDNDMMGNAGDNLLSGRGGDDRIEGGDGDDTLDGGQGNDELYGGNGNDSFRLSAGNDEYYGGGGIDTINFSATSGATVFMGVLGAVNGGAAAGTYMSGIETYIGSKTGADWVQGGGFDDNTFTGYGGDDTLIGRGGEDVLKGGDGNDRLSGGAEADILRGDAGQDTFVFDVALSHADPAFAAGRDRMVDFETGVDRIEIDASVFGGGLAAGGAVDLVTNGTPSSAGHPGGTFLYDTDSGMLSFDADGGGAGAAITFAWLQFAPTLVAGDFVLVA</sequence>
<dbReference type="InterPro" id="IPR050557">
    <property type="entry name" value="RTX_toxin/Mannuronan_C5-epim"/>
</dbReference>
<dbReference type="Proteomes" id="UP000727907">
    <property type="component" value="Unassembled WGS sequence"/>
</dbReference>
<organism evidence="2 3">
    <name type="scientific">Reyranella humidisoli</name>
    <dbReference type="NCBI Taxonomy" id="2849149"/>
    <lineage>
        <taxon>Bacteria</taxon>
        <taxon>Pseudomonadati</taxon>
        <taxon>Pseudomonadota</taxon>
        <taxon>Alphaproteobacteria</taxon>
        <taxon>Hyphomicrobiales</taxon>
        <taxon>Reyranellaceae</taxon>
        <taxon>Reyranella</taxon>
    </lineage>
</organism>
<accession>A0ABS6IJT7</accession>
<dbReference type="RefSeq" id="WP_216960682.1">
    <property type="nucleotide sequence ID" value="NZ_JAHOPB010000001.1"/>
</dbReference>
<proteinExistence type="predicted"/>
<evidence type="ECO:0000256" key="1">
    <source>
        <dbReference type="SAM" id="MobiDB-lite"/>
    </source>
</evidence>
<evidence type="ECO:0000313" key="2">
    <source>
        <dbReference type="EMBL" id="MBU8874705.1"/>
    </source>
</evidence>
<comment type="caution">
    <text evidence="2">The sequence shown here is derived from an EMBL/GenBank/DDBJ whole genome shotgun (WGS) entry which is preliminary data.</text>
</comment>
<reference evidence="2 3" key="1">
    <citation type="submission" date="2021-06" db="EMBL/GenBank/DDBJ databases">
        <authorList>
            <person name="Lee D.H."/>
        </authorList>
    </citation>
    <scope>NUCLEOTIDE SEQUENCE [LARGE SCALE GENOMIC DNA]</scope>
    <source>
        <strain evidence="2 3">MMS21-HV4-11</strain>
    </source>
</reference>
<dbReference type="PROSITE" id="PS00330">
    <property type="entry name" value="HEMOLYSIN_CALCIUM"/>
    <property type="match status" value="7"/>
</dbReference>
<evidence type="ECO:0000313" key="3">
    <source>
        <dbReference type="Proteomes" id="UP000727907"/>
    </source>
</evidence>
<dbReference type="PANTHER" id="PTHR38340">
    <property type="entry name" value="S-LAYER PROTEIN"/>
    <property type="match status" value="1"/>
</dbReference>
<dbReference type="Pfam" id="PF00353">
    <property type="entry name" value="HemolysinCabind"/>
    <property type="match status" value="4"/>
</dbReference>
<dbReference type="InterPro" id="IPR001343">
    <property type="entry name" value="Hemolysn_Ca-bd"/>
</dbReference>
<dbReference type="InterPro" id="IPR018511">
    <property type="entry name" value="Hemolysin-typ_Ca-bd_CS"/>
</dbReference>
<gene>
    <name evidence="2" type="ORF">KQ910_13095</name>
</gene>
<protein>
    <recommendedName>
        <fullName evidence="4">Calcium-binding protein</fullName>
    </recommendedName>
</protein>
<dbReference type="PANTHER" id="PTHR38340:SF1">
    <property type="entry name" value="S-LAYER PROTEIN"/>
    <property type="match status" value="1"/>
</dbReference>
<evidence type="ECO:0008006" key="4">
    <source>
        <dbReference type="Google" id="ProtNLM"/>
    </source>
</evidence>
<dbReference type="EMBL" id="JAHOPB010000001">
    <property type="protein sequence ID" value="MBU8874705.1"/>
    <property type="molecule type" value="Genomic_DNA"/>
</dbReference>
<name>A0ABS6IJT7_9HYPH</name>
<keyword evidence="3" id="KW-1185">Reference proteome</keyword>
<feature type="region of interest" description="Disordered" evidence="1">
    <location>
        <begin position="188"/>
        <end position="226"/>
    </location>
</feature>